<reference evidence="1 2" key="1">
    <citation type="journal article" date="2019" name="Emerg. Microbes Infect.">
        <title>Comprehensive subspecies identification of 175 nontuberculous mycobacteria species based on 7547 genomic profiles.</title>
        <authorList>
            <person name="Matsumoto Y."/>
            <person name="Kinjo T."/>
            <person name="Motooka D."/>
            <person name="Nabeya D."/>
            <person name="Jung N."/>
            <person name="Uechi K."/>
            <person name="Horii T."/>
            <person name="Iida T."/>
            <person name="Fujita J."/>
            <person name="Nakamura S."/>
        </authorList>
    </citation>
    <scope>NUCLEOTIDE SEQUENCE [LARGE SCALE GENOMIC DNA]</scope>
    <source>
        <strain evidence="1 2">JCM 6399</strain>
    </source>
</reference>
<protein>
    <submittedName>
        <fullName evidence="1">Uncharacterized protein</fullName>
    </submittedName>
</protein>
<organism evidence="1 2">
    <name type="scientific">Mycobacterium gallinarum</name>
    <dbReference type="NCBI Taxonomy" id="39689"/>
    <lineage>
        <taxon>Bacteria</taxon>
        <taxon>Bacillati</taxon>
        <taxon>Actinomycetota</taxon>
        <taxon>Actinomycetes</taxon>
        <taxon>Mycobacteriales</taxon>
        <taxon>Mycobacteriaceae</taxon>
        <taxon>Mycobacterium</taxon>
    </lineage>
</organism>
<sequence length="50" mass="5808">MTALQDWLNDRTMDPRNLKGLIWDAIKGLSVDEPQSVPEHTLMRRGLERC</sequence>
<proteinExistence type="predicted"/>
<accession>A0A9W4AZX7</accession>
<evidence type="ECO:0000313" key="1">
    <source>
        <dbReference type="EMBL" id="BBY91516.1"/>
    </source>
</evidence>
<gene>
    <name evidence="1" type="ORF">MGALJ_11850</name>
</gene>
<dbReference type="AlphaFoldDB" id="A0A9W4AZX7"/>
<dbReference type="RefSeq" id="WP_174262025.1">
    <property type="nucleotide sequence ID" value="NZ_AP022601.1"/>
</dbReference>
<evidence type="ECO:0000313" key="2">
    <source>
        <dbReference type="Proteomes" id="UP000465785"/>
    </source>
</evidence>
<dbReference type="KEGG" id="mgau:MGALJ_11850"/>
<dbReference type="EMBL" id="AP022601">
    <property type="protein sequence ID" value="BBY91516.1"/>
    <property type="molecule type" value="Genomic_DNA"/>
</dbReference>
<dbReference type="Proteomes" id="UP000465785">
    <property type="component" value="Chromosome"/>
</dbReference>
<keyword evidence="2" id="KW-1185">Reference proteome</keyword>
<name>A0A9W4AZX7_9MYCO</name>